<dbReference type="PROSITE" id="PS00367">
    <property type="entry name" value="BH4_AAA_HYDROXYL_1"/>
    <property type="match status" value="1"/>
</dbReference>
<dbReference type="GO" id="GO:0006585">
    <property type="term" value="P:dopamine biosynthetic process from tyrosine"/>
    <property type="evidence" value="ECO:0007669"/>
    <property type="project" value="TreeGrafter"/>
</dbReference>
<keyword evidence="5 7" id="KW-0408">Iron</keyword>
<proteinExistence type="inferred from homology"/>
<protein>
    <submittedName>
        <fullName evidence="11">TH protein</fullName>
    </submittedName>
</protein>
<feature type="binding site" evidence="7">
    <location>
        <position position="395"/>
    </location>
    <ligand>
        <name>Fe cation</name>
        <dbReference type="ChEBI" id="CHEBI:24875"/>
    </ligand>
</feature>
<dbReference type="PANTHER" id="PTHR11473">
    <property type="entry name" value="AROMATIC AMINO ACID HYDROXYLASE"/>
    <property type="match status" value="1"/>
</dbReference>
<dbReference type="PROSITE" id="PS51410">
    <property type="entry name" value="BH4_AAA_HYDROXYL_2"/>
    <property type="match status" value="1"/>
</dbReference>
<dbReference type="GO" id="GO:0005506">
    <property type="term" value="F:iron ion binding"/>
    <property type="evidence" value="ECO:0007669"/>
    <property type="project" value="InterPro"/>
</dbReference>
<dbReference type="InterPro" id="IPR019773">
    <property type="entry name" value="Tyrosine_3-monooxygenase-like"/>
</dbReference>
<dbReference type="InterPro" id="IPR018301">
    <property type="entry name" value="ArAA_hydroxylase_Fe/CU_BS"/>
</dbReference>
<dbReference type="InterPro" id="IPR036329">
    <property type="entry name" value="Aro-AA_hydroxylase_C_sf"/>
</dbReference>
<keyword evidence="3 7" id="KW-0479">Metal-binding</keyword>
<dbReference type="Pfam" id="PF00351">
    <property type="entry name" value="Biopterin_H"/>
    <property type="match status" value="1"/>
</dbReference>
<dbReference type="PRINTS" id="PR00372">
    <property type="entry name" value="FYWHYDRXLASE"/>
</dbReference>
<keyword evidence="6" id="KW-0503">Monooxygenase</keyword>
<dbReference type="GO" id="GO:0030424">
    <property type="term" value="C:axon"/>
    <property type="evidence" value="ECO:0007669"/>
    <property type="project" value="TreeGrafter"/>
</dbReference>
<dbReference type="SUPFAM" id="SSF56534">
    <property type="entry name" value="Aromatic aminoacid monoxygenases, catalytic and oligomerization domains"/>
    <property type="match status" value="1"/>
</dbReference>
<dbReference type="FunFam" id="1.10.800.10:FF:000004">
    <property type="entry name" value="Tyrosine 3-monooxygenase"/>
    <property type="match status" value="1"/>
</dbReference>
<dbReference type="GO" id="GO:0043204">
    <property type="term" value="C:perikaryon"/>
    <property type="evidence" value="ECO:0007669"/>
    <property type="project" value="TreeGrafter"/>
</dbReference>
<keyword evidence="4" id="KW-0560">Oxidoreductase</keyword>
<name>A0A8J9ZCR9_BRALA</name>
<dbReference type="InterPro" id="IPR001273">
    <property type="entry name" value="ArAA_hydroxylase"/>
</dbReference>
<dbReference type="InterPro" id="IPR036951">
    <property type="entry name" value="ArAA_hydroxylase_sf"/>
</dbReference>
<evidence type="ECO:0000259" key="10">
    <source>
        <dbReference type="PROSITE" id="PS51410"/>
    </source>
</evidence>
<evidence type="ECO:0000256" key="6">
    <source>
        <dbReference type="ARBA" id="ARBA00023033"/>
    </source>
</evidence>
<evidence type="ECO:0000256" key="8">
    <source>
        <dbReference type="PIRSR" id="PIRSR601273-2"/>
    </source>
</evidence>
<evidence type="ECO:0000256" key="2">
    <source>
        <dbReference type="ARBA" id="ARBA00009712"/>
    </source>
</evidence>
<evidence type="ECO:0000256" key="5">
    <source>
        <dbReference type="ARBA" id="ARBA00023004"/>
    </source>
</evidence>
<dbReference type="InterPro" id="IPR045865">
    <property type="entry name" value="ACT-like_dom_sf"/>
</dbReference>
<keyword evidence="12" id="KW-1185">Reference proteome</keyword>
<sequence length="564" mass="63477">MAFDRKVSKAITGVISTVTSDLMLFLAAQHSVDVCCCVLRMEEAMEEKTQTAHAGDSGDTMTDGEEQPRSFRNRIASDSAVEYQFTNGYHGRRRSLIDDARAEKELCRATGRRLSSAWRQLSLSEDDEDLEVLDHVEDNDVPVKATIVFSPNDGFDRLPAILDAFRRYHVKIHHIESRPPQDGGGDVSFLVRCERDQGKGNIPGLVISLKGRVKSLQLFNENGVDVDGPWFPKVIADLDKCHHLVTKFEPELDVDHPGFSDKVYRARRKKIAEAAFEYKHGQPLPVIEYTEEETTTWGIVYKSLTSLYQTHSCKEHIEGLNLLEKHCGYSADVVPQLEAVSNFLKERTGWQLRPVAGLVSARDFLASLAFRVFQCTQYLRHGSKPHHSPEPDCCHELLGHVPMLSDPSFAQFSQEIGLLSLGASDEDIEKLATCYWFTVEFGLCRQDNKLKACGAGLLSSYGELEYALSGKPEIKDFDPEVTAVEPYDDVAYQTVYFVSDTFDKAKEQLRSYASRIQRPFEVTYDPYTQSVEVLDSREKIQGLSEKIKGDVSLLNAAMKKIIIN</sequence>
<feature type="binding site" evidence="7">
    <location>
        <position position="400"/>
    </location>
    <ligand>
        <name>Fe cation</name>
        <dbReference type="ChEBI" id="CHEBI:24875"/>
    </ligand>
</feature>
<evidence type="ECO:0000313" key="11">
    <source>
        <dbReference type="EMBL" id="CAH1251131.1"/>
    </source>
</evidence>
<dbReference type="GO" id="GO:0005737">
    <property type="term" value="C:cytoplasm"/>
    <property type="evidence" value="ECO:0007669"/>
    <property type="project" value="TreeGrafter"/>
</dbReference>
<dbReference type="GO" id="GO:0004511">
    <property type="term" value="F:tyrosine 3-monooxygenase activity"/>
    <property type="evidence" value="ECO:0007669"/>
    <property type="project" value="TreeGrafter"/>
</dbReference>
<dbReference type="Gene3D" id="1.10.800.10">
    <property type="entry name" value="Aromatic amino acid hydroxylase"/>
    <property type="match status" value="1"/>
</dbReference>
<evidence type="ECO:0000256" key="1">
    <source>
        <dbReference type="ARBA" id="ARBA00001954"/>
    </source>
</evidence>
<organism evidence="11 12">
    <name type="scientific">Branchiostoma lanceolatum</name>
    <name type="common">Common lancelet</name>
    <name type="synonym">Amphioxus lanceolatum</name>
    <dbReference type="NCBI Taxonomy" id="7740"/>
    <lineage>
        <taxon>Eukaryota</taxon>
        <taxon>Metazoa</taxon>
        <taxon>Chordata</taxon>
        <taxon>Cephalochordata</taxon>
        <taxon>Leptocardii</taxon>
        <taxon>Amphioxiformes</taxon>
        <taxon>Branchiostomatidae</taxon>
        <taxon>Branchiostoma</taxon>
    </lineage>
</organism>
<dbReference type="PANTHER" id="PTHR11473:SF15">
    <property type="entry name" value="TYROSINE 3-MONOOXYGENASE"/>
    <property type="match status" value="1"/>
</dbReference>
<dbReference type="Proteomes" id="UP000838412">
    <property type="component" value="Chromosome 18"/>
</dbReference>
<evidence type="ECO:0000256" key="4">
    <source>
        <dbReference type="ARBA" id="ARBA00023002"/>
    </source>
</evidence>
<comment type="similarity">
    <text evidence="2">Belongs to the biopterin-dependent aromatic amino acid hydroxylase family.</text>
</comment>
<evidence type="ECO:0000256" key="7">
    <source>
        <dbReference type="PIRSR" id="PIRSR000336-1"/>
    </source>
</evidence>
<dbReference type="PIRSF" id="PIRSF000336">
    <property type="entry name" value="TH"/>
    <property type="match status" value="1"/>
</dbReference>
<reference evidence="11" key="1">
    <citation type="submission" date="2022-01" db="EMBL/GenBank/DDBJ databases">
        <authorList>
            <person name="Braso-Vives M."/>
        </authorList>
    </citation>
    <scope>NUCLEOTIDE SEQUENCE</scope>
</reference>
<gene>
    <name evidence="11" type="primary">TH</name>
    <name evidence="11" type="ORF">BLAG_LOCUS11614</name>
</gene>
<feature type="domain" description="Biopterin-dependent aromatic amino acid hydroxylase family profile" evidence="10">
    <location>
        <begin position="216"/>
        <end position="562"/>
    </location>
</feature>
<feature type="region of interest" description="Disordered" evidence="9">
    <location>
        <begin position="48"/>
        <end position="67"/>
    </location>
</feature>
<evidence type="ECO:0000256" key="9">
    <source>
        <dbReference type="SAM" id="MobiDB-lite"/>
    </source>
</evidence>
<dbReference type="CDD" id="cd04930">
    <property type="entry name" value="ACT_TH"/>
    <property type="match status" value="1"/>
</dbReference>
<accession>A0A8J9ZCR9</accession>
<dbReference type="SUPFAM" id="SSF55021">
    <property type="entry name" value="ACT-like"/>
    <property type="match status" value="1"/>
</dbReference>
<dbReference type="EMBL" id="OV696703">
    <property type="protein sequence ID" value="CAH1251131.1"/>
    <property type="molecule type" value="Genomic_DNA"/>
</dbReference>
<evidence type="ECO:0000313" key="12">
    <source>
        <dbReference type="Proteomes" id="UP000838412"/>
    </source>
</evidence>
<dbReference type="InterPro" id="IPR019774">
    <property type="entry name" value="Aromatic-AA_hydroxylase_C"/>
</dbReference>
<feature type="binding site" evidence="7">
    <location>
        <position position="440"/>
    </location>
    <ligand>
        <name>Fe cation</name>
        <dbReference type="ChEBI" id="CHEBI:24875"/>
    </ligand>
</feature>
<evidence type="ECO:0000256" key="3">
    <source>
        <dbReference type="ARBA" id="ARBA00022723"/>
    </source>
</evidence>
<dbReference type="OrthoDB" id="983542at2759"/>
<dbReference type="AlphaFoldDB" id="A0A8J9ZCR9"/>
<comment type="cofactor">
    <cofactor evidence="1 8">
        <name>Fe(2+)</name>
        <dbReference type="ChEBI" id="CHEBI:29033"/>
    </cofactor>
</comment>